<dbReference type="GO" id="GO:0005840">
    <property type="term" value="C:ribosome"/>
    <property type="evidence" value="ECO:0007669"/>
    <property type="project" value="UniProtKB-KW"/>
</dbReference>
<dbReference type="PROSITE" id="PS00050">
    <property type="entry name" value="RIBOSOMAL_L23"/>
    <property type="match status" value="1"/>
</dbReference>
<dbReference type="GO" id="GO:0019843">
    <property type="term" value="F:rRNA binding"/>
    <property type="evidence" value="ECO:0007669"/>
    <property type="project" value="UniProtKB-UniRule"/>
</dbReference>
<feature type="compositionally biased region" description="Basic residues" evidence="8">
    <location>
        <begin position="60"/>
        <end position="69"/>
    </location>
</feature>
<dbReference type="SUPFAM" id="SSF54189">
    <property type="entry name" value="Ribosomal proteins S24e, L23 and L15e"/>
    <property type="match status" value="1"/>
</dbReference>
<dbReference type="InterPro" id="IPR001014">
    <property type="entry name" value="Ribosomal_uL23_CS"/>
</dbReference>
<keyword evidence="3 6" id="KW-0694">RNA-binding</keyword>
<reference evidence="9 10" key="1">
    <citation type="submission" date="2016-06" db="EMBL/GenBank/DDBJ databases">
        <title>Three novel species with peptidoglycan cell walls form the new genus Lacunisphaera gen. nov. in the family Opitutaceae of the verrucomicrobial subdivision 4.</title>
        <authorList>
            <person name="Rast P."/>
            <person name="Gloeckner I."/>
            <person name="Jogler M."/>
            <person name="Boedeker C."/>
            <person name="Jeske O."/>
            <person name="Wiegand S."/>
            <person name="Reinhardt R."/>
            <person name="Schumann P."/>
            <person name="Rohde M."/>
            <person name="Spring S."/>
            <person name="Gloeckner F.O."/>
            <person name="Jogler C."/>
        </authorList>
    </citation>
    <scope>NUCLEOTIDE SEQUENCE [LARGE SCALE GENOMIC DNA]</scope>
    <source>
        <strain evidence="9 10">IG16b</strain>
    </source>
</reference>
<dbReference type="InterPro" id="IPR012677">
    <property type="entry name" value="Nucleotide-bd_a/b_plait_sf"/>
</dbReference>
<dbReference type="Gene3D" id="3.30.70.330">
    <property type="match status" value="1"/>
</dbReference>
<evidence type="ECO:0000256" key="7">
    <source>
        <dbReference type="RuleBase" id="RU003934"/>
    </source>
</evidence>
<dbReference type="GO" id="GO:0006412">
    <property type="term" value="P:translation"/>
    <property type="evidence" value="ECO:0007669"/>
    <property type="project" value="UniProtKB-UniRule"/>
</dbReference>
<comment type="subunit">
    <text evidence="6">Part of the 50S ribosomal subunit. Contacts protein L29, and trigger factor when it is bound to the ribosome.</text>
</comment>
<keyword evidence="2 6" id="KW-0699">rRNA-binding</keyword>
<dbReference type="HAMAP" id="MF_01369_B">
    <property type="entry name" value="Ribosomal_uL23_B"/>
    <property type="match status" value="1"/>
</dbReference>
<evidence type="ECO:0000313" key="10">
    <source>
        <dbReference type="Proteomes" id="UP000095228"/>
    </source>
</evidence>
<dbReference type="AlphaFoldDB" id="A0A1D8ARD8"/>
<dbReference type="GO" id="GO:0003735">
    <property type="term" value="F:structural constituent of ribosome"/>
    <property type="evidence" value="ECO:0007669"/>
    <property type="project" value="InterPro"/>
</dbReference>
<dbReference type="NCBIfam" id="NF004363">
    <property type="entry name" value="PRK05738.2-4"/>
    <property type="match status" value="1"/>
</dbReference>
<evidence type="ECO:0000256" key="3">
    <source>
        <dbReference type="ARBA" id="ARBA00022884"/>
    </source>
</evidence>
<dbReference type="EMBL" id="CP016094">
    <property type="protein sequence ID" value="AOS43429.1"/>
    <property type="molecule type" value="Genomic_DNA"/>
</dbReference>
<dbReference type="InterPro" id="IPR012678">
    <property type="entry name" value="Ribosomal_uL23/eL15/eS24_sf"/>
</dbReference>
<evidence type="ECO:0000256" key="6">
    <source>
        <dbReference type="HAMAP-Rule" id="MF_01369"/>
    </source>
</evidence>
<dbReference type="GO" id="GO:1990904">
    <property type="term" value="C:ribonucleoprotein complex"/>
    <property type="evidence" value="ECO:0007669"/>
    <property type="project" value="UniProtKB-KW"/>
</dbReference>
<evidence type="ECO:0000256" key="2">
    <source>
        <dbReference type="ARBA" id="ARBA00022730"/>
    </source>
</evidence>
<gene>
    <name evidence="6 9" type="primary">rplW</name>
    <name evidence="9" type="ORF">Verru16b_00472</name>
</gene>
<dbReference type="STRING" id="1838286.Verru16b_00472"/>
<keyword evidence="10" id="KW-1185">Reference proteome</keyword>
<evidence type="ECO:0000256" key="8">
    <source>
        <dbReference type="SAM" id="MobiDB-lite"/>
    </source>
</evidence>
<dbReference type="Proteomes" id="UP000095228">
    <property type="component" value="Chromosome"/>
</dbReference>
<evidence type="ECO:0000256" key="4">
    <source>
        <dbReference type="ARBA" id="ARBA00022980"/>
    </source>
</evidence>
<dbReference type="InterPro" id="IPR013025">
    <property type="entry name" value="Ribosomal_uL23-like"/>
</dbReference>
<name>A0A1D8ARD8_9BACT</name>
<dbReference type="RefSeq" id="WP_069960782.1">
    <property type="nucleotide sequence ID" value="NZ_CP016094.1"/>
</dbReference>
<keyword evidence="5 6" id="KW-0687">Ribonucleoprotein</keyword>
<comment type="function">
    <text evidence="6">One of the early assembly proteins it binds 23S rRNA. One of the proteins that surrounds the polypeptide exit tunnel on the outside of the ribosome. Forms the main docking site for trigger factor binding to the ribosome.</text>
</comment>
<sequence length="95" mass="10704">MISADKVLKTIRLTEKSNKLSSNFGQYTFEVFPSATKFTVREAVEQTFKVTVTRVNIQNRKGKPKKSRAGRPITKSDSKRAIVTLKQGDKIELTS</sequence>
<accession>A0A1D8ARD8</accession>
<protein>
    <recommendedName>
        <fullName evidence="6">Large ribosomal subunit protein uL23</fullName>
    </recommendedName>
</protein>
<dbReference type="Pfam" id="PF00276">
    <property type="entry name" value="Ribosomal_L23"/>
    <property type="match status" value="1"/>
</dbReference>
<comment type="similarity">
    <text evidence="1 6 7">Belongs to the universal ribosomal protein uL23 family.</text>
</comment>
<evidence type="ECO:0000256" key="1">
    <source>
        <dbReference type="ARBA" id="ARBA00006700"/>
    </source>
</evidence>
<evidence type="ECO:0000313" key="9">
    <source>
        <dbReference type="EMBL" id="AOS43429.1"/>
    </source>
</evidence>
<proteinExistence type="inferred from homology"/>
<feature type="region of interest" description="Disordered" evidence="8">
    <location>
        <begin position="58"/>
        <end position="79"/>
    </location>
</feature>
<evidence type="ECO:0000256" key="5">
    <source>
        <dbReference type="ARBA" id="ARBA00023274"/>
    </source>
</evidence>
<dbReference type="KEGG" id="obg:Verru16b_00472"/>
<organism evidence="9 10">
    <name type="scientific">Lacunisphaera limnophila</name>
    <dbReference type="NCBI Taxonomy" id="1838286"/>
    <lineage>
        <taxon>Bacteria</taxon>
        <taxon>Pseudomonadati</taxon>
        <taxon>Verrucomicrobiota</taxon>
        <taxon>Opitutia</taxon>
        <taxon>Opitutales</taxon>
        <taxon>Opitutaceae</taxon>
        <taxon>Lacunisphaera</taxon>
    </lineage>
</organism>
<dbReference type="PATRIC" id="fig|1838286.3.peg.480"/>
<keyword evidence="4 6" id="KW-0689">Ribosomal protein</keyword>